<proteinExistence type="predicted"/>
<dbReference type="InterPro" id="IPR039615">
    <property type="entry name" value="PKS"/>
</dbReference>
<evidence type="ECO:0000313" key="3">
    <source>
        <dbReference type="Proteomes" id="UP000434276"/>
    </source>
</evidence>
<dbReference type="AlphaFoldDB" id="A0A5S9V2W4"/>
<protein>
    <submittedName>
        <fullName evidence="2">Uncharacterized protein</fullName>
    </submittedName>
</protein>
<dbReference type="OrthoDB" id="760005at2759"/>
<dbReference type="Proteomes" id="UP000434276">
    <property type="component" value="Unassembled WGS sequence"/>
</dbReference>
<feature type="compositionally biased region" description="Low complexity" evidence="1">
    <location>
        <begin position="244"/>
        <end position="263"/>
    </location>
</feature>
<accession>A0A5S9V2W4</accession>
<feature type="region of interest" description="Disordered" evidence="1">
    <location>
        <begin position="244"/>
        <end position="273"/>
    </location>
</feature>
<name>A0A5S9V2W4_ARATH</name>
<sequence length="389" mass="43522">MDAEKKSAHFRQISSYKPQLLVLSSIQENPSSKISEKANIKADNDAEIGVFGAEKYFSMKLDHVDSTADITKQHEKENTHDHPNANPNPNPNPHPHPHPHPQLTKTTSSRSKTSRHGTPSVRSESSCNSQTFLMRINNHNENKQRKMNDTSISFGGFRCYGPCSGVKTVHTDPKNSCKSRNSDRDFVAYDARKHNDKPRLHFEAKKADFHAQEKISLPIQRSDIAMNLERKLSLLTWDAIPNQLSTKNNNHNNNGNNSSMSSNTQEEETASVASSDLFEIENITSSVYEPSEASIGWSVVTGSMADQSVISDFDMMKRVTRNGPVVKTKPVIGEKVRSAGFLSGCKSHKAVSVVDSSRKVKETAKVDHHEMSHQKKFKTEIRIQDLSFL</sequence>
<feature type="region of interest" description="Disordered" evidence="1">
    <location>
        <begin position="1"/>
        <end position="21"/>
    </location>
</feature>
<organism evidence="2 3">
    <name type="scientific">Arabidopsis thaliana</name>
    <name type="common">Mouse-ear cress</name>
    <dbReference type="NCBI Taxonomy" id="3702"/>
    <lineage>
        <taxon>Eukaryota</taxon>
        <taxon>Viridiplantae</taxon>
        <taxon>Streptophyta</taxon>
        <taxon>Embryophyta</taxon>
        <taxon>Tracheophyta</taxon>
        <taxon>Spermatophyta</taxon>
        <taxon>Magnoliopsida</taxon>
        <taxon>eudicotyledons</taxon>
        <taxon>Gunneridae</taxon>
        <taxon>Pentapetalae</taxon>
        <taxon>rosids</taxon>
        <taxon>malvids</taxon>
        <taxon>Brassicales</taxon>
        <taxon>Brassicaceae</taxon>
        <taxon>Camelineae</taxon>
        <taxon>Arabidopsis</taxon>
    </lineage>
</organism>
<dbReference type="EMBL" id="CACSHJ010000087">
    <property type="protein sequence ID" value="CAA0219594.1"/>
    <property type="molecule type" value="Genomic_DNA"/>
</dbReference>
<feature type="compositionally biased region" description="Polar residues" evidence="1">
    <location>
        <begin position="116"/>
        <end position="130"/>
    </location>
</feature>
<dbReference type="GO" id="GO:0009638">
    <property type="term" value="P:phototropism"/>
    <property type="evidence" value="ECO:0007669"/>
    <property type="project" value="InterPro"/>
</dbReference>
<feature type="compositionally biased region" description="Basic and acidic residues" evidence="1">
    <location>
        <begin position="74"/>
        <end position="83"/>
    </location>
</feature>
<feature type="region of interest" description="Disordered" evidence="1">
    <location>
        <begin position="74"/>
        <end position="130"/>
    </location>
</feature>
<reference evidence="2 3" key="1">
    <citation type="submission" date="2019-12" db="EMBL/GenBank/DDBJ databases">
        <authorList>
            <person name="Jiao W.-B."/>
            <person name="Schneeberger K."/>
        </authorList>
    </citation>
    <scope>NUCLEOTIDE SEQUENCE [LARGE SCALE GENOMIC DNA]</scope>
    <source>
        <strain evidence="3">cv. C24</strain>
    </source>
</reference>
<dbReference type="PANTHER" id="PTHR33781">
    <property type="entry name" value="PROTEIN PHYTOCHROME KINASE SUBSTRATE 1-RELATED"/>
    <property type="match status" value="1"/>
</dbReference>
<feature type="compositionally biased region" description="Polar residues" evidence="1">
    <location>
        <begin position="12"/>
        <end position="21"/>
    </location>
</feature>
<evidence type="ECO:0000256" key="1">
    <source>
        <dbReference type="SAM" id="MobiDB-lite"/>
    </source>
</evidence>
<gene>
    <name evidence="2" type="ORF">C24_LOCUS1932</name>
</gene>
<dbReference type="PANTHER" id="PTHR33781:SF3">
    <property type="entry name" value="PROTEIN PHYTOCHROME KINASE SUBSTRATE 3"/>
    <property type="match status" value="1"/>
</dbReference>
<evidence type="ECO:0000313" key="2">
    <source>
        <dbReference type="EMBL" id="CAA0219594.1"/>
    </source>
</evidence>
<dbReference type="ExpressionAtlas" id="A0A5S9V2W4">
    <property type="expression patterns" value="baseline and differential"/>
</dbReference>